<dbReference type="Proteomes" id="UP001596103">
    <property type="component" value="Unassembled WGS sequence"/>
</dbReference>
<name>A0ABW0J964_9BURK</name>
<keyword evidence="1" id="KW-0732">Signal</keyword>
<feature type="chain" id="PRO_5046046045" evidence="1">
    <location>
        <begin position="34"/>
        <end position="135"/>
    </location>
</feature>
<evidence type="ECO:0000313" key="2">
    <source>
        <dbReference type="EMBL" id="MFC5429573.1"/>
    </source>
</evidence>
<organism evidence="2 3">
    <name type="scientific">Paraburkholderia denitrificans</name>
    <dbReference type="NCBI Taxonomy" id="694025"/>
    <lineage>
        <taxon>Bacteria</taxon>
        <taxon>Pseudomonadati</taxon>
        <taxon>Pseudomonadota</taxon>
        <taxon>Betaproteobacteria</taxon>
        <taxon>Burkholderiales</taxon>
        <taxon>Burkholderiaceae</taxon>
        <taxon>Paraburkholderia</taxon>
    </lineage>
</organism>
<dbReference type="EMBL" id="JBHSMP010000013">
    <property type="protein sequence ID" value="MFC5429573.1"/>
    <property type="molecule type" value="Genomic_DNA"/>
</dbReference>
<protein>
    <submittedName>
        <fullName evidence="2">Uncharacterized protein</fullName>
    </submittedName>
</protein>
<feature type="signal peptide" evidence="1">
    <location>
        <begin position="1"/>
        <end position="33"/>
    </location>
</feature>
<sequence>MNERVVSAFRKTSCGIGLAVSAMLGCSMAYASADYPAVTFDRLANARNDTGWLTYYRTHNGQSYSPLSQINQSNVSNLKQAGAYKFPDELNGSIVVGSAAHCPAHRERPDAAPDEFNFLTSTSTTSWFAGLAEPS</sequence>
<dbReference type="SUPFAM" id="SSF50998">
    <property type="entry name" value="Quinoprotein alcohol dehydrogenase-like"/>
    <property type="match status" value="1"/>
</dbReference>
<reference evidence="3" key="1">
    <citation type="journal article" date="2019" name="Int. J. Syst. Evol. Microbiol.">
        <title>The Global Catalogue of Microorganisms (GCM) 10K type strain sequencing project: providing services to taxonomists for standard genome sequencing and annotation.</title>
        <authorList>
            <consortium name="The Broad Institute Genomics Platform"/>
            <consortium name="The Broad Institute Genome Sequencing Center for Infectious Disease"/>
            <person name="Wu L."/>
            <person name="Ma J."/>
        </authorList>
    </citation>
    <scope>NUCLEOTIDE SEQUENCE [LARGE SCALE GENOMIC DNA]</scope>
    <source>
        <strain evidence="3">CCUG 56042</strain>
    </source>
</reference>
<dbReference type="InterPro" id="IPR011047">
    <property type="entry name" value="Quinoprotein_ADH-like_sf"/>
</dbReference>
<proteinExistence type="predicted"/>
<accession>A0ABW0J964</accession>
<evidence type="ECO:0000256" key="1">
    <source>
        <dbReference type="SAM" id="SignalP"/>
    </source>
</evidence>
<keyword evidence="3" id="KW-1185">Reference proteome</keyword>
<gene>
    <name evidence="2" type="ORF">ACFPTO_12300</name>
</gene>
<dbReference type="Gene3D" id="2.140.10.10">
    <property type="entry name" value="Quinoprotein alcohol dehydrogenase-like superfamily"/>
    <property type="match status" value="1"/>
</dbReference>
<dbReference type="PROSITE" id="PS51257">
    <property type="entry name" value="PROKAR_LIPOPROTEIN"/>
    <property type="match status" value="1"/>
</dbReference>
<evidence type="ECO:0000313" key="3">
    <source>
        <dbReference type="Proteomes" id="UP001596103"/>
    </source>
</evidence>
<comment type="caution">
    <text evidence="2">The sequence shown here is derived from an EMBL/GenBank/DDBJ whole genome shotgun (WGS) entry which is preliminary data.</text>
</comment>